<proteinExistence type="predicted"/>
<organism evidence="1 2">
    <name type="scientific">Clostridium sartagoforme</name>
    <dbReference type="NCBI Taxonomy" id="84031"/>
    <lineage>
        <taxon>Bacteria</taxon>
        <taxon>Bacillati</taxon>
        <taxon>Bacillota</taxon>
        <taxon>Clostridia</taxon>
        <taxon>Eubacteriales</taxon>
        <taxon>Clostridiaceae</taxon>
        <taxon>Clostridium</taxon>
    </lineage>
</organism>
<accession>A0A4S2DPH7</accession>
<dbReference type="InterPro" id="IPR045865">
    <property type="entry name" value="ACT-like_dom_sf"/>
</dbReference>
<sequence length="82" mass="9239">MFTIMIIKLEPRVSTAPTVQEILTKYGCIIHTRLGLHEATKTSCSNSGLIVLNLMNDEKEEINKLKEELENLKGITIKLVEV</sequence>
<comment type="caution">
    <text evidence="1">The sequence shown here is derived from an EMBL/GenBank/DDBJ whole genome shotgun (WGS) entry which is preliminary data.</text>
</comment>
<dbReference type="Gene3D" id="3.30.70.1150">
    <property type="entry name" value="ACT-like. Chain A, domain 2"/>
    <property type="match status" value="1"/>
</dbReference>
<dbReference type="InterPro" id="IPR027271">
    <property type="entry name" value="Acetolactate_synth/TF_NikR_C"/>
</dbReference>
<dbReference type="SUPFAM" id="SSF55021">
    <property type="entry name" value="ACT-like"/>
    <property type="match status" value="1"/>
</dbReference>
<name>A0A4S2DPH7_9CLOT</name>
<dbReference type="RefSeq" id="WP_136004288.1">
    <property type="nucleotide sequence ID" value="NZ_SRYR01000001.1"/>
</dbReference>
<keyword evidence="2" id="KW-1185">Reference proteome</keyword>
<dbReference type="OrthoDB" id="1121298at2"/>
<dbReference type="Proteomes" id="UP000306888">
    <property type="component" value="Unassembled WGS sequence"/>
</dbReference>
<protein>
    <recommendedName>
        <fullName evidence="3">Iron-only hydrogenase system regulator</fullName>
    </recommendedName>
</protein>
<gene>
    <name evidence="1" type="ORF">E5347_02485</name>
</gene>
<dbReference type="EMBL" id="SRYR01000001">
    <property type="protein sequence ID" value="TGY43702.1"/>
    <property type="molecule type" value="Genomic_DNA"/>
</dbReference>
<evidence type="ECO:0008006" key="3">
    <source>
        <dbReference type="Google" id="ProtNLM"/>
    </source>
</evidence>
<evidence type="ECO:0000313" key="2">
    <source>
        <dbReference type="Proteomes" id="UP000306888"/>
    </source>
</evidence>
<evidence type="ECO:0000313" key="1">
    <source>
        <dbReference type="EMBL" id="TGY43702.1"/>
    </source>
</evidence>
<reference evidence="1 2" key="1">
    <citation type="submission" date="2019-04" db="EMBL/GenBank/DDBJ databases">
        <title>Microbes associate with the intestines of laboratory mice.</title>
        <authorList>
            <person name="Navarre W."/>
            <person name="Wong E."/>
            <person name="Huang K."/>
            <person name="Tropini C."/>
            <person name="Ng K."/>
            <person name="Yu B."/>
        </authorList>
    </citation>
    <scope>NUCLEOTIDE SEQUENCE [LARGE SCALE GENOMIC DNA]</scope>
    <source>
        <strain evidence="1 2">NM50_B9-20</strain>
    </source>
</reference>
<dbReference type="AlphaFoldDB" id="A0A4S2DPH7"/>